<organism evidence="2 3">
    <name type="scientific">Laccaria amethystina LaAM-08-1</name>
    <dbReference type="NCBI Taxonomy" id="1095629"/>
    <lineage>
        <taxon>Eukaryota</taxon>
        <taxon>Fungi</taxon>
        <taxon>Dikarya</taxon>
        <taxon>Basidiomycota</taxon>
        <taxon>Agaricomycotina</taxon>
        <taxon>Agaricomycetes</taxon>
        <taxon>Agaricomycetidae</taxon>
        <taxon>Agaricales</taxon>
        <taxon>Agaricineae</taxon>
        <taxon>Hydnangiaceae</taxon>
        <taxon>Laccaria</taxon>
    </lineage>
</organism>
<dbReference type="HOGENOM" id="CLU_087383_0_0_1"/>
<gene>
    <name evidence="2" type="ORF">K443DRAFT_132330</name>
</gene>
<feature type="transmembrane region" description="Helical" evidence="1">
    <location>
        <begin position="132"/>
        <end position="154"/>
    </location>
</feature>
<dbReference type="OrthoDB" id="61370at2759"/>
<keyword evidence="1" id="KW-0812">Transmembrane</keyword>
<protein>
    <submittedName>
        <fullName evidence="2">Uncharacterized protein</fullName>
    </submittedName>
</protein>
<proteinExistence type="predicted"/>
<feature type="transmembrane region" description="Helical" evidence="1">
    <location>
        <begin position="174"/>
        <end position="197"/>
    </location>
</feature>
<keyword evidence="1" id="KW-0472">Membrane</keyword>
<evidence type="ECO:0000313" key="2">
    <source>
        <dbReference type="EMBL" id="KIK01439.1"/>
    </source>
</evidence>
<accession>A0A0C9XIY3</accession>
<dbReference type="AlphaFoldDB" id="A0A0C9XIY3"/>
<dbReference type="EMBL" id="KN838607">
    <property type="protein sequence ID" value="KIK01439.1"/>
    <property type="molecule type" value="Genomic_DNA"/>
</dbReference>
<name>A0A0C9XIY3_9AGAR</name>
<sequence length="217" mass="24299">MRKTSYLVALTFGVLTLILNILSARRPDWLLTKSHSDILRTTITTSYGLYKRCDLTITSIPDPTAGGKLLYRKYECRKFPVQVTDRCEKENRAFCAAWTSAGYLDQIAIGFASISLVAILFGVSTHSRRRRIWRAVAVLVFLQAACQIASFGLVTDNYRVGRYPPFDRARPGSAYVMNILSWTTSILIVLGVIITGISADKGHRWAAGNRGYRRIEG</sequence>
<evidence type="ECO:0000256" key="1">
    <source>
        <dbReference type="SAM" id="Phobius"/>
    </source>
</evidence>
<keyword evidence="3" id="KW-1185">Reference proteome</keyword>
<evidence type="ECO:0000313" key="3">
    <source>
        <dbReference type="Proteomes" id="UP000054477"/>
    </source>
</evidence>
<reference evidence="3" key="2">
    <citation type="submission" date="2015-01" db="EMBL/GenBank/DDBJ databases">
        <title>Evolutionary Origins and Diversification of the Mycorrhizal Mutualists.</title>
        <authorList>
            <consortium name="DOE Joint Genome Institute"/>
            <consortium name="Mycorrhizal Genomics Consortium"/>
            <person name="Kohler A."/>
            <person name="Kuo A."/>
            <person name="Nagy L.G."/>
            <person name="Floudas D."/>
            <person name="Copeland A."/>
            <person name="Barry K.W."/>
            <person name="Cichocki N."/>
            <person name="Veneault-Fourrey C."/>
            <person name="LaButti K."/>
            <person name="Lindquist E.A."/>
            <person name="Lipzen A."/>
            <person name="Lundell T."/>
            <person name="Morin E."/>
            <person name="Murat C."/>
            <person name="Riley R."/>
            <person name="Ohm R."/>
            <person name="Sun H."/>
            <person name="Tunlid A."/>
            <person name="Henrissat B."/>
            <person name="Grigoriev I.V."/>
            <person name="Hibbett D.S."/>
            <person name="Martin F."/>
        </authorList>
    </citation>
    <scope>NUCLEOTIDE SEQUENCE [LARGE SCALE GENOMIC DNA]</scope>
    <source>
        <strain evidence="3">LaAM-08-1</strain>
    </source>
</reference>
<keyword evidence="1" id="KW-1133">Transmembrane helix</keyword>
<reference evidence="2 3" key="1">
    <citation type="submission" date="2014-04" db="EMBL/GenBank/DDBJ databases">
        <authorList>
            <consortium name="DOE Joint Genome Institute"/>
            <person name="Kuo A."/>
            <person name="Kohler A."/>
            <person name="Nagy L.G."/>
            <person name="Floudas D."/>
            <person name="Copeland A."/>
            <person name="Barry K.W."/>
            <person name="Cichocki N."/>
            <person name="Veneault-Fourrey C."/>
            <person name="LaButti K."/>
            <person name="Lindquist E.A."/>
            <person name="Lipzen A."/>
            <person name="Lundell T."/>
            <person name="Morin E."/>
            <person name="Murat C."/>
            <person name="Sun H."/>
            <person name="Tunlid A."/>
            <person name="Henrissat B."/>
            <person name="Grigoriev I.V."/>
            <person name="Hibbett D.S."/>
            <person name="Martin F."/>
            <person name="Nordberg H.P."/>
            <person name="Cantor M.N."/>
            <person name="Hua S.X."/>
        </authorList>
    </citation>
    <scope>NUCLEOTIDE SEQUENCE [LARGE SCALE GENOMIC DNA]</scope>
    <source>
        <strain evidence="2 3">LaAM-08-1</strain>
    </source>
</reference>
<dbReference type="Proteomes" id="UP000054477">
    <property type="component" value="Unassembled WGS sequence"/>
</dbReference>
<feature type="transmembrane region" description="Helical" evidence="1">
    <location>
        <begin position="107"/>
        <end position="125"/>
    </location>
</feature>
<dbReference type="Gene3D" id="1.20.140.150">
    <property type="match status" value="1"/>
</dbReference>